<reference evidence="2 3" key="1">
    <citation type="submission" date="2013-02" db="EMBL/GenBank/DDBJ databases">
        <title>Genome sequence of Candida maltosa Xu316, a potential industrial strain for xylitol and ethanol production.</title>
        <authorList>
            <person name="Yu J."/>
            <person name="Wang Q."/>
            <person name="Geng X."/>
            <person name="Bao W."/>
            <person name="He P."/>
            <person name="Cai J."/>
        </authorList>
    </citation>
    <scope>NUCLEOTIDE SEQUENCE [LARGE SCALE GENOMIC DNA]</scope>
    <source>
        <strain evidence="3">Xu316</strain>
    </source>
</reference>
<evidence type="ECO:0000256" key="1">
    <source>
        <dbReference type="SAM" id="Phobius"/>
    </source>
</evidence>
<name>M3IWQ1_CANMX</name>
<evidence type="ECO:0000313" key="3">
    <source>
        <dbReference type="Proteomes" id="UP000011777"/>
    </source>
</evidence>
<dbReference type="HOGENOM" id="CLU_2558079_0_0_1"/>
<evidence type="ECO:0000313" key="2">
    <source>
        <dbReference type="EMBL" id="EMG51101.1"/>
    </source>
</evidence>
<dbReference type="Proteomes" id="UP000011777">
    <property type="component" value="Unassembled WGS sequence"/>
</dbReference>
<sequence>MSQFNRFVRPGSYNPFWGIGTFFLVGSAYIVGRKTAEHHNACRCPDCLRNGPQYKRNWGPREKQVYDEDTFKKEEFIVPDSC</sequence>
<gene>
    <name evidence="2" type="ORF">G210_0971</name>
</gene>
<organism evidence="2 3">
    <name type="scientific">Candida maltosa (strain Xu316)</name>
    <name type="common">Yeast</name>
    <dbReference type="NCBI Taxonomy" id="1245528"/>
    <lineage>
        <taxon>Eukaryota</taxon>
        <taxon>Fungi</taxon>
        <taxon>Dikarya</taxon>
        <taxon>Ascomycota</taxon>
        <taxon>Saccharomycotina</taxon>
        <taxon>Pichiomycetes</taxon>
        <taxon>Debaryomycetaceae</taxon>
        <taxon>Candida/Lodderomyces clade</taxon>
        <taxon>Candida</taxon>
    </lineage>
</organism>
<protein>
    <submittedName>
        <fullName evidence="2">Uncharacterized protein</fullName>
    </submittedName>
</protein>
<keyword evidence="1" id="KW-1133">Transmembrane helix</keyword>
<dbReference type="AlphaFoldDB" id="M3IWQ1"/>
<feature type="transmembrane region" description="Helical" evidence="1">
    <location>
        <begin position="12"/>
        <end position="31"/>
    </location>
</feature>
<keyword evidence="1" id="KW-0812">Transmembrane</keyword>
<accession>M3IWQ1</accession>
<proteinExistence type="predicted"/>
<dbReference type="EMBL" id="AOGT01000010">
    <property type="protein sequence ID" value="EMG51101.1"/>
    <property type="molecule type" value="Genomic_DNA"/>
</dbReference>
<keyword evidence="3" id="KW-1185">Reference proteome</keyword>
<keyword evidence="1" id="KW-0472">Membrane</keyword>
<comment type="caution">
    <text evidence="2">The sequence shown here is derived from an EMBL/GenBank/DDBJ whole genome shotgun (WGS) entry which is preliminary data.</text>
</comment>